<feature type="domain" description="3-octaprenyl-4-hydroxybenzoate carboxy-lyase-like Rift-related" evidence="1">
    <location>
        <begin position="119"/>
        <end position="331"/>
    </location>
</feature>
<evidence type="ECO:0000313" key="4">
    <source>
        <dbReference type="EMBL" id="SEJ69048.1"/>
    </source>
</evidence>
<protein>
    <submittedName>
        <fullName evidence="4">4-hydroxy-3-polyprenylbenzoate decarboxylase</fullName>
    </submittedName>
</protein>
<dbReference type="PANTHER" id="PTHR30108">
    <property type="entry name" value="3-OCTAPRENYL-4-HYDROXYBENZOATE CARBOXY-LYASE-RELATED"/>
    <property type="match status" value="1"/>
</dbReference>
<dbReference type="Gene3D" id="3.40.1670.10">
    <property type="entry name" value="UbiD C-terminal domain-like"/>
    <property type="match status" value="1"/>
</dbReference>
<dbReference type="Pfam" id="PF20696">
    <property type="entry name" value="UbiD_C"/>
    <property type="match status" value="1"/>
</dbReference>
<dbReference type="GO" id="GO:0005737">
    <property type="term" value="C:cytoplasm"/>
    <property type="evidence" value="ECO:0007669"/>
    <property type="project" value="TreeGrafter"/>
</dbReference>
<evidence type="ECO:0000259" key="1">
    <source>
        <dbReference type="Pfam" id="PF01977"/>
    </source>
</evidence>
<dbReference type="PANTHER" id="PTHR30108:SF17">
    <property type="entry name" value="FERULIC ACID DECARBOXYLASE 1"/>
    <property type="match status" value="1"/>
</dbReference>
<dbReference type="Pfam" id="PF20695">
    <property type="entry name" value="UbiD_N"/>
    <property type="match status" value="1"/>
</dbReference>
<dbReference type="EMBL" id="FNZM01000007">
    <property type="protein sequence ID" value="SEJ69048.1"/>
    <property type="molecule type" value="Genomic_DNA"/>
</dbReference>
<proteinExistence type="predicted"/>
<dbReference type="Proteomes" id="UP000183529">
    <property type="component" value="Unassembled WGS sequence"/>
</dbReference>
<dbReference type="SUPFAM" id="SSF50475">
    <property type="entry name" value="FMN-binding split barrel"/>
    <property type="match status" value="1"/>
</dbReference>
<dbReference type="Pfam" id="PF01977">
    <property type="entry name" value="UbiD"/>
    <property type="match status" value="1"/>
</dbReference>
<dbReference type="RefSeq" id="WP_074983625.1">
    <property type="nucleotide sequence ID" value="NZ_CADFGN010000008.1"/>
</dbReference>
<evidence type="ECO:0000259" key="2">
    <source>
        <dbReference type="Pfam" id="PF20695"/>
    </source>
</evidence>
<accession>A0AAQ1GFX7</accession>
<comment type="caution">
    <text evidence="4">The sequence shown here is derived from an EMBL/GenBank/DDBJ whole genome shotgun (WGS) entry which is preliminary data.</text>
</comment>
<dbReference type="AlphaFoldDB" id="A0AAQ1GFX7"/>
<dbReference type="SUPFAM" id="SSF143968">
    <property type="entry name" value="UbiD C-terminal domain-like"/>
    <property type="match status" value="1"/>
</dbReference>
<dbReference type="GO" id="GO:0016831">
    <property type="term" value="F:carboxy-lyase activity"/>
    <property type="evidence" value="ECO:0007669"/>
    <property type="project" value="InterPro"/>
</dbReference>
<feature type="domain" description="3-octaprenyl-4-hydroxybenzoate carboxy-lyase-like N-terminal" evidence="2">
    <location>
        <begin position="29"/>
        <end position="103"/>
    </location>
</feature>
<gene>
    <name evidence="4" type="ORF">SAMN05216550_107197</name>
</gene>
<dbReference type="InterPro" id="IPR002830">
    <property type="entry name" value="UbiD"/>
</dbReference>
<dbReference type="InterPro" id="IPR049381">
    <property type="entry name" value="UbiD-like_C"/>
</dbReference>
<organism evidence="4 5">
    <name type="scientific">Paraburkholderia tropica</name>
    <dbReference type="NCBI Taxonomy" id="92647"/>
    <lineage>
        <taxon>Bacteria</taxon>
        <taxon>Pseudomonadati</taxon>
        <taxon>Pseudomonadota</taxon>
        <taxon>Betaproteobacteria</taxon>
        <taxon>Burkholderiales</taxon>
        <taxon>Burkholderiaceae</taxon>
        <taxon>Paraburkholderia</taxon>
    </lineage>
</organism>
<feature type="domain" description="3-octaprenyl-4-hydroxybenzoate carboxy-lyase-like C-terminal" evidence="3">
    <location>
        <begin position="338"/>
        <end position="472"/>
    </location>
</feature>
<name>A0AAQ1GFX7_9BURK</name>
<dbReference type="InterPro" id="IPR048304">
    <property type="entry name" value="UbiD_Rift_dom"/>
</dbReference>
<dbReference type="InterPro" id="IPR049383">
    <property type="entry name" value="UbiD-like_N"/>
</dbReference>
<sequence length="504" mass="55020">MAHNDHSGDTEPRVHDLRSALQVLGDLPGELVQTSVEVDPHAELSGVYRYVGAGGTCSRPTRRGGPAMIFNKVKGFPDFRVAIGLLGSRKRVGKLLNCEPKKLGFLLKDAVLNPIPPVTVGKEKAQCQEVVHLATEPGFDLRTLLPAPTNTEEDAGPYVTMGLCYAADPETGEHDVTIHRLCVQSKDELSMWLTPGRHIDAFRQKAEAAGKPLPISVSIGVDPAIYVAACFEPPTTPLGFDELNVAGALRDKAVELSNCLTVNARAIAHAEIVIEGELLPIVRVREDQNTDTGKAMPEFPGYTGEAKDAIPVIKVKAITHRRNPILQTTVGPGEEHVNMAGIPTEASILQMVERAMPGKLLNVYAHNSGGGKLLAVMQFKKSAPVDEGRQRQAALLAFSSFPELKHVILVDEDVDIFDTDDVLWAMQTRYQGDVSHVAIPGVRCHPLDPSQIPEFSPSILEQGASCKTIFDCTVPFKLKHHFERSKFKEVDVRRFLPDFVPDEI</sequence>
<evidence type="ECO:0000259" key="3">
    <source>
        <dbReference type="Pfam" id="PF20696"/>
    </source>
</evidence>
<evidence type="ECO:0000313" key="5">
    <source>
        <dbReference type="Proteomes" id="UP000183529"/>
    </source>
</evidence>
<reference evidence="4 5" key="1">
    <citation type="submission" date="2016-10" db="EMBL/GenBank/DDBJ databases">
        <authorList>
            <person name="Varghese N."/>
            <person name="Submissions S."/>
        </authorList>
    </citation>
    <scope>NUCLEOTIDE SEQUENCE [LARGE SCALE GENOMIC DNA]</scope>
    <source>
        <strain evidence="4 5">LMG 22274</strain>
    </source>
</reference>